<organism evidence="3">
    <name type="scientific">Melampsora larici-populina (strain 98AG31 / pathotype 3-4-7)</name>
    <name type="common">Poplar leaf rust fungus</name>
    <dbReference type="NCBI Taxonomy" id="747676"/>
    <lineage>
        <taxon>Eukaryota</taxon>
        <taxon>Fungi</taxon>
        <taxon>Dikarya</taxon>
        <taxon>Basidiomycota</taxon>
        <taxon>Pucciniomycotina</taxon>
        <taxon>Pucciniomycetes</taxon>
        <taxon>Pucciniales</taxon>
        <taxon>Melampsoraceae</taxon>
        <taxon>Melampsora</taxon>
    </lineage>
</organism>
<reference evidence="3" key="1">
    <citation type="journal article" date="2011" name="Proc. Natl. Acad. Sci. U.S.A.">
        <title>Obligate biotrophy features unraveled by the genomic analysis of rust fungi.</title>
        <authorList>
            <person name="Duplessis S."/>
            <person name="Cuomo C.A."/>
            <person name="Lin Y.-C."/>
            <person name="Aerts A."/>
            <person name="Tisserant E."/>
            <person name="Veneault-Fourrey C."/>
            <person name="Joly D.L."/>
            <person name="Hacquard S."/>
            <person name="Amselem J."/>
            <person name="Cantarel B.L."/>
            <person name="Chiu R."/>
            <person name="Coutinho P.M."/>
            <person name="Feau N."/>
            <person name="Field M."/>
            <person name="Frey P."/>
            <person name="Gelhaye E."/>
            <person name="Goldberg J."/>
            <person name="Grabherr M.G."/>
            <person name="Kodira C.D."/>
            <person name="Kohler A."/>
            <person name="Kuees U."/>
            <person name="Lindquist E.A."/>
            <person name="Lucas S.M."/>
            <person name="Mago R."/>
            <person name="Mauceli E."/>
            <person name="Morin E."/>
            <person name="Murat C."/>
            <person name="Pangilinan J.L."/>
            <person name="Park R."/>
            <person name="Pearson M."/>
            <person name="Quesneville H."/>
            <person name="Rouhier N."/>
            <person name="Sakthikumar S."/>
            <person name="Salamov A.A."/>
            <person name="Schmutz J."/>
            <person name="Selles B."/>
            <person name="Shapiro H."/>
            <person name="Tanguay P."/>
            <person name="Tuskan G.A."/>
            <person name="Henrissat B."/>
            <person name="Van de Peer Y."/>
            <person name="Rouze P."/>
            <person name="Ellis J.G."/>
            <person name="Dodds P.N."/>
            <person name="Schein J.E."/>
            <person name="Zhong S."/>
            <person name="Hamelin R.C."/>
            <person name="Grigoriev I.V."/>
            <person name="Szabo L.J."/>
            <person name="Martin F."/>
        </authorList>
    </citation>
    <scope>NUCLEOTIDE SEQUENCE [LARGE SCALE GENOMIC DNA]</scope>
    <source>
        <strain evidence="3">98AG31 / pathotype 3-4-7</strain>
    </source>
</reference>
<sequence>MNPSQLFSEVARQNKLLKETIDSFQFTLSDTEEPESPLNATDREEEDLISNLSYIPSSSPTLSSSSSSSSTLSSTSSTLTTHSIQQIRIETLIDLLNKQESRLDLLEGFGNEVLLNTALPIYRGSNHPNEISIQEWCRIISNRLNSLKPINKFNNTFNSKSVLILIYNHLDLKPLKLLINLLERNKTLIESKFPEQIPPKFRIPSSTASSGFQEDLKFEWLDLLDYPLRLHVLRHPRALLNLLQSKFTEMDQRPRSLKDLNRIEIKPGDSLLLR</sequence>
<evidence type="ECO:0000256" key="1">
    <source>
        <dbReference type="SAM" id="MobiDB-lite"/>
    </source>
</evidence>
<dbReference type="InParanoid" id="F4RQT5"/>
<accession>F4RQT5</accession>
<dbReference type="Proteomes" id="UP000001072">
    <property type="component" value="Unassembled WGS sequence"/>
</dbReference>
<dbReference type="RefSeq" id="XP_007411460.1">
    <property type="nucleotide sequence ID" value="XM_007411398.1"/>
</dbReference>
<dbReference type="EMBL" id="GL883114">
    <property type="protein sequence ID" value="EGG05095.1"/>
    <property type="molecule type" value="Genomic_DNA"/>
</dbReference>
<protein>
    <submittedName>
        <fullName evidence="2">Uncharacterized protein</fullName>
    </submittedName>
</protein>
<dbReference type="GeneID" id="18933064"/>
<dbReference type="VEuPathDB" id="FungiDB:MELLADRAFT_78138"/>
<dbReference type="AlphaFoldDB" id="F4RQT5"/>
<feature type="compositionally biased region" description="Low complexity" evidence="1">
    <location>
        <begin position="56"/>
        <end position="76"/>
    </location>
</feature>
<feature type="region of interest" description="Disordered" evidence="1">
    <location>
        <begin position="54"/>
        <end position="76"/>
    </location>
</feature>
<gene>
    <name evidence="2" type="ORF">MELLADRAFT_78138</name>
</gene>
<proteinExistence type="predicted"/>
<name>F4RQT5_MELLP</name>
<dbReference type="KEGG" id="mlr:MELLADRAFT_78138"/>
<dbReference type="OrthoDB" id="2507152at2759"/>
<evidence type="ECO:0000313" key="3">
    <source>
        <dbReference type="Proteomes" id="UP000001072"/>
    </source>
</evidence>
<dbReference type="HOGENOM" id="CLU_1042576_0_0_1"/>
<keyword evidence="3" id="KW-1185">Reference proteome</keyword>
<evidence type="ECO:0000313" key="2">
    <source>
        <dbReference type="EMBL" id="EGG05095.1"/>
    </source>
</evidence>